<evidence type="ECO:0000313" key="1">
    <source>
        <dbReference type="EMBL" id="NVN39356.1"/>
    </source>
</evidence>
<protein>
    <submittedName>
        <fullName evidence="1">Uncharacterized protein</fullName>
    </submittedName>
</protein>
<keyword evidence="2" id="KW-1185">Reference proteome</keyword>
<organism evidence="1 2">
    <name type="scientific">Ameyamaea chiangmaiensis</name>
    <dbReference type="NCBI Taxonomy" id="442969"/>
    <lineage>
        <taxon>Bacteria</taxon>
        <taxon>Pseudomonadati</taxon>
        <taxon>Pseudomonadota</taxon>
        <taxon>Alphaproteobacteria</taxon>
        <taxon>Acetobacterales</taxon>
        <taxon>Acetobacteraceae</taxon>
        <taxon>Ameyamaea</taxon>
    </lineage>
</organism>
<dbReference type="Proteomes" id="UP000585665">
    <property type="component" value="Unassembled WGS sequence"/>
</dbReference>
<name>A0A850PAK3_9PROT</name>
<reference evidence="1 2" key="1">
    <citation type="submission" date="2020-06" db="EMBL/GenBank/DDBJ databases">
        <title>Description of novel acetic acid bacteria.</title>
        <authorList>
            <person name="Sombolestani A."/>
        </authorList>
    </citation>
    <scope>NUCLEOTIDE SEQUENCE [LARGE SCALE GENOMIC DNA]</scope>
    <source>
        <strain evidence="1 2">LMG 27010</strain>
    </source>
</reference>
<evidence type="ECO:0000313" key="2">
    <source>
        <dbReference type="Proteomes" id="UP000585665"/>
    </source>
</evidence>
<comment type="caution">
    <text evidence="1">The sequence shown here is derived from an EMBL/GenBank/DDBJ whole genome shotgun (WGS) entry which is preliminary data.</text>
</comment>
<gene>
    <name evidence="1" type="ORF">HUK82_02085</name>
</gene>
<proteinExistence type="predicted"/>
<accession>A0A850PAK3</accession>
<dbReference type="RefSeq" id="WP_176612375.1">
    <property type="nucleotide sequence ID" value="NZ_JABXXR010000007.1"/>
</dbReference>
<dbReference type="AlphaFoldDB" id="A0A850PAK3"/>
<dbReference type="EMBL" id="JABXXR010000007">
    <property type="protein sequence ID" value="NVN39356.1"/>
    <property type="molecule type" value="Genomic_DNA"/>
</dbReference>
<sequence>MNQISEILPCAIAAYRPCGGNVRALISAKRSGTPLLRRDITPDDVAVAREQARIAASGMEATTPGVVMAWLKKLVPMVANAPYDEPALVAACEAIVDVCGALPRGCWTPETRRAWAQQPAVGGRLPGTFWPRPAELYAHLRPYADAIKVELDGCNHILAIASQPQEEPRRPATDEEKRAVARQMDELRAEAAAAKKREDQIRKFGTIMPGSDVTLRGQALIDALKHALPKMSPGMREVTEARIVMLERNQTLVAELESSNIEKSAENG</sequence>